<accession>A0ACC3A006</accession>
<sequence>MQELQPQIAELFRTCIHPTSLFLRVAHVELVDVTSNQTEEDRAPSNTSLQPFDGGHRYATKLVLTDGQLMVQALLHRKLSTLRDAAEVSTGDLLNIKHFQIKKSARKNGCGSVVYLAIEDCHFLKQNSPVSVTEADSTIGRKRARVSFESPIDDSTTSPPNVQSADEEDFARRSSKKSSFKRQRLANDHTQSHNPEDGGSGEESMLPTSIPSPLETRHLLAAESDATVEPSPSQTATGKPQSATTDTIGSASKRNRLRSTLNTRFLSQDSDEEDEPDHFESAKVSEALLARRRQALRHLKHDTLALIRLDPPGGATNALTSNVDGANDISQPRVYRDPSSMQPLNKIPRPEGAYALSQPNDVRPLHNHPHSAVPVQQQPTMVQAEPLSQPPLHPPPPFHTLQSLRNPPPNQPLPPKSYILTTMGFITWAGTTLIHRPGSPFPPKRHLKIIDPSLSASRPPSRQDGISQLPAPSKNNTPQFQSQNSFQEAVTVAVYIDAADFRPKAGTLALFRGMVMQRLTNGDVILNAYGRLKDMRFDDEVVLEDAIEKVSNATEGGTEQHQEKHNMDRHWFVTNHDKIRALGHGSKFDYYLDWWKERQAL</sequence>
<protein>
    <submittedName>
        <fullName evidence="1">Uncharacterized protein</fullName>
    </submittedName>
</protein>
<name>A0ACC3A006_9EURO</name>
<gene>
    <name evidence="1" type="ORF">H2198_007518</name>
</gene>
<comment type="caution">
    <text evidence="1">The sequence shown here is derived from an EMBL/GenBank/DDBJ whole genome shotgun (WGS) entry which is preliminary data.</text>
</comment>
<dbReference type="EMBL" id="JAPDRQ010000160">
    <property type="protein sequence ID" value="KAJ9653274.1"/>
    <property type="molecule type" value="Genomic_DNA"/>
</dbReference>
<evidence type="ECO:0000313" key="2">
    <source>
        <dbReference type="Proteomes" id="UP001172386"/>
    </source>
</evidence>
<keyword evidence="2" id="KW-1185">Reference proteome</keyword>
<dbReference type="Proteomes" id="UP001172386">
    <property type="component" value="Unassembled WGS sequence"/>
</dbReference>
<organism evidence="1 2">
    <name type="scientific">Neophaeococcomyces mojaviensis</name>
    <dbReference type="NCBI Taxonomy" id="3383035"/>
    <lineage>
        <taxon>Eukaryota</taxon>
        <taxon>Fungi</taxon>
        <taxon>Dikarya</taxon>
        <taxon>Ascomycota</taxon>
        <taxon>Pezizomycotina</taxon>
        <taxon>Eurotiomycetes</taxon>
        <taxon>Chaetothyriomycetidae</taxon>
        <taxon>Chaetothyriales</taxon>
        <taxon>Chaetothyriales incertae sedis</taxon>
        <taxon>Neophaeococcomyces</taxon>
    </lineage>
</organism>
<reference evidence="1" key="1">
    <citation type="submission" date="2022-10" db="EMBL/GenBank/DDBJ databases">
        <title>Culturing micro-colonial fungi from biological soil crusts in the Mojave desert and describing Neophaeococcomyces mojavensis, and introducing the new genera and species Taxawa tesnikishii.</title>
        <authorList>
            <person name="Kurbessoian T."/>
            <person name="Stajich J.E."/>
        </authorList>
    </citation>
    <scope>NUCLEOTIDE SEQUENCE</scope>
    <source>
        <strain evidence="1">JES_112</strain>
    </source>
</reference>
<proteinExistence type="predicted"/>
<evidence type="ECO:0000313" key="1">
    <source>
        <dbReference type="EMBL" id="KAJ9653274.1"/>
    </source>
</evidence>